<feature type="transmembrane region" description="Helical" evidence="1">
    <location>
        <begin position="12"/>
        <end position="30"/>
    </location>
</feature>
<evidence type="ECO:0000313" key="3">
    <source>
        <dbReference type="Proteomes" id="UP001235064"/>
    </source>
</evidence>
<evidence type="ECO:0000313" key="2">
    <source>
        <dbReference type="EMBL" id="MDL9978855.1"/>
    </source>
</evidence>
<dbReference type="EMBL" id="JASXSZ010000001">
    <property type="protein sequence ID" value="MDL9978855.1"/>
    <property type="molecule type" value="Genomic_DNA"/>
</dbReference>
<gene>
    <name evidence="2" type="ORF">QSV35_05900</name>
</gene>
<reference evidence="2 3" key="1">
    <citation type="submission" date="2023-06" db="EMBL/GenBank/DDBJ databases">
        <title>Microbacterium sp. nov., isolated from a waste landfill.</title>
        <authorList>
            <person name="Wen W."/>
        </authorList>
    </citation>
    <scope>NUCLEOTIDE SEQUENCE [LARGE SCALE GENOMIC DNA]</scope>
    <source>
        <strain evidence="2 3">ASV49</strain>
    </source>
</reference>
<sequence length="59" mass="6355">MKRILNPKVRRWLYGVSIAGLGVAVFYDLLPPESLAVWVPLVVALLNVPKEGGPPTDAG</sequence>
<keyword evidence="3" id="KW-1185">Reference proteome</keyword>
<proteinExistence type="predicted"/>
<evidence type="ECO:0008006" key="4">
    <source>
        <dbReference type="Google" id="ProtNLM"/>
    </source>
</evidence>
<comment type="caution">
    <text evidence="2">The sequence shown here is derived from an EMBL/GenBank/DDBJ whole genome shotgun (WGS) entry which is preliminary data.</text>
</comment>
<keyword evidence="1" id="KW-1133">Transmembrane helix</keyword>
<evidence type="ECO:0000256" key="1">
    <source>
        <dbReference type="SAM" id="Phobius"/>
    </source>
</evidence>
<name>A0ABT7MWQ5_9MICO</name>
<protein>
    <recommendedName>
        <fullName evidence="4">Holin</fullName>
    </recommendedName>
</protein>
<keyword evidence="1" id="KW-0812">Transmembrane</keyword>
<keyword evidence="1" id="KW-0472">Membrane</keyword>
<dbReference type="Proteomes" id="UP001235064">
    <property type="component" value="Unassembled WGS sequence"/>
</dbReference>
<organism evidence="2 3">
    <name type="scientific">Microbacterium candidum</name>
    <dbReference type="NCBI Taxonomy" id="3041922"/>
    <lineage>
        <taxon>Bacteria</taxon>
        <taxon>Bacillati</taxon>
        <taxon>Actinomycetota</taxon>
        <taxon>Actinomycetes</taxon>
        <taxon>Micrococcales</taxon>
        <taxon>Microbacteriaceae</taxon>
        <taxon>Microbacterium</taxon>
    </lineage>
</organism>
<dbReference type="RefSeq" id="WP_286287632.1">
    <property type="nucleotide sequence ID" value="NZ_JASXSZ010000001.1"/>
</dbReference>
<accession>A0ABT7MWQ5</accession>